<reference evidence="3" key="2">
    <citation type="submission" date="2021-12" db="EMBL/GenBank/DDBJ databases">
        <title>Resequencing data analysis of finger millet.</title>
        <authorList>
            <person name="Hatakeyama M."/>
            <person name="Aluri S."/>
            <person name="Balachadran M.T."/>
            <person name="Sivarajan S.R."/>
            <person name="Poveda L."/>
            <person name="Shimizu-Inatsugi R."/>
            <person name="Schlapbach R."/>
            <person name="Sreeman S.M."/>
            <person name="Shimizu K.K."/>
        </authorList>
    </citation>
    <scope>NUCLEOTIDE SEQUENCE</scope>
</reference>
<gene>
    <name evidence="3" type="primary">gb28685</name>
    <name evidence="3" type="ORF">PR202_gb28685</name>
</gene>
<organism evidence="3 4">
    <name type="scientific">Eleusine coracana subsp. coracana</name>
    <dbReference type="NCBI Taxonomy" id="191504"/>
    <lineage>
        <taxon>Eukaryota</taxon>
        <taxon>Viridiplantae</taxon>
        <taxon>Streptophyta</taxon>
        <taxon>Embryophyta</taxon>
        <taxon>Tracheophyta</taxon>
        <taxon>Spermatophyta</taxon>
        <taxon>Magnoliopsida</taxon>
        <taxon>Liliopsida</taxon>
        <taxon>Poales</taxon>
        <taxon>Poaceae</taxon>
        <taxon>PACMAD clade</taxon>
        <taxon>Chloridoideae</taxon>
        <taxon>Cynodonteae</taxon>
        <taxon>Eleusininae</taxon>
        <taxon>Eleusine</taxon>
    </lineage>
</organism>
<dbReference type="AlphaFoldDB" id="A0AAV5FXZ5"/>
<sequence length="216" mass="24111">MADAGDLLGERGLLTVARTEQALVTEMEAAPLAGMEHWIERVMPLPFLRLDNVAASPRFNVYEAADFGFGWPQRVELISRSGKVRVPLRSTILKTVTTTRSQQWRSSSKSSLATTGALPSLLIDPSSSGQRAVMGNPEKLMNQIFELKFTSKSLQRQARKCEKEEKEQKLKVKKAMEKGNMDGARIYAENVSRKQWRSQGRPAEAVASPNTEPKKH</sequence>
<reference evidence="3" key="1">
    <citation type="journal article" date="2018" name="DNA Res.">
        <title>Multiple hybrid de novo genome assembly of finger millet, an orphan allotetraploid crop.</title>
        <authorList>
            <person name="Hatakeyama M."/>
            <person name="Aluri S."/>
            <person name="Balachadran M.T."/>
            <person name="Sivarajan S.R."/>
            <person name="Patrignani A."/>
            <person name="Gruter S."/>
            <person name="Poveda L."/>
            <person name="Shimizu-Inatsugi R."/>
            <person name="Baeten J."/>
            <person name="Francoijs K.J."/>
            <person name="Nataraja K.N."/>
            <person name="Reddy Y.A.N."/>
            <person name="Phadnis S."/>
            <person name="Ravikumar R.L."/>
            <person name="Schlapbach R."/>
            <person name="Sreeman S.M."/>
            <person name="Shimizu K.K."/>
        </authorList>
    </citation>
    <scope>NUCLEOTIDE SEQUENCE</scope>
</reference>
<feature type="coiled-coil region" evidence="1">
    <location>
        <begin position="147"/>
        <end position="178"/>
    </location>
</feature>
<dbReference type="PANTHER" id="PTHR10476">
    <property type="entry name" value="CHARGED MULTIVESICULAR BODY PROTEIN"/>
    <property type="match status" value="1"/>
</dbReference>
<dbReference type="Proteomes" id="UP001054889">
    <property type="component" value="Unassembled WGS sequence"/>
</dbReference>
<dbReference type="EMBL" id="BQKI01000098">
    <property type="protein sequence ID" value="GJN39560.1"/>
    <property type="molecule type" value="Genomic_DNA"/>
</dbReference>
<dbReference type="GO" id="GO:0007034">
    <property type="term" value="P:vacuolar transport"/>
    <property type="evidence" value="ECO:0007669"/>
    <property type="project" value="InterPro"/>
</dbReference>
<proteinExistence type="predicted"/>
<protein>
    <submittedName>
        <fullName evidence="3">Uncharacterized protein</fullName>
    </submittedName>
</protein>
<comment type="caution">
    <text evidence="3">The sequence shown here is derived from an EMBL/GenBank/DDBJ whole genome shotgun (WGS) entry which is preliminary data.</text>
</comment>
<evidence type="ECO:0000256" key="2">
    <source>
        <dbReference type="SAM" id="MobiDB-lite"/>
    </source>
</evidence>
<feature type="region of interest" description="Disordered" evidence="2">
    <location>
        <begin position="181"/>
        <end position="216"/>
    </location>
</feature>
<keyword evidence="1" id="KW-0175">Coiled coil</keyword>
<accession>A0AAV5FXZ5</accession>
<evidence type="ECO:0000313" key="3">
    <source>
        <dbReference type="EMBL" id="GJN39560.1"/>
    </source>
</evidence>
<evidence type="ECO:0000313" key="4">
    <source>
        <dbReference type="Proteomes" id="UP001054889"/>
    </source>
</evidence>
<evidence type="ECO:0000256" key="1">
    <source>
        <dbReference type="SAM" id="Coils"/>
    </source>
</evidence>
<dbReference type="Gene3D" id="6.10.140.1230">
    <property type="match status" value="1"/>
</dbReference>
<keyword evidence="4" id="KW-1185">Reference proteome</keyword>
<name>A0AAV5FXZ5_ELECO</name>
<dbReference type="InterPro" id="IPR005024">
    <property type="entry name" value="Snf7_fam"/>
</dbReference>